<evidence type="ECO:0000313" key="2">
    <source>
        <dbReference type="EMBL" id="KAG2845822.1"/>
    </source>
</evidence>
<dbReference type="EMBL" id="RCMI01000961">
    <property type="protein sequence ID" value="KAG2893346.1"/>
    <property type="molecule type" value="Genomic_DNA"/>
</dbReference>
<dbReference type="Proteomes" id="UP000760860">
    <property type="component" value="Unassembled WGS sequence"/>
</dbReference>
<dbReference type="AlphaFoldDB" id="A0A8T1B5A7"/>
<evidence type="ECO:0000313" key="4">
    <source>
        <dbReference type="EMBL" id="KAG2897570.1"/>
    </source>
</evidence>
<gene>
    <name evidence="2" type="ORF">PC113_g18100</name>
    <name evidence="3" type="ORF">PC115_g18497</name>
    <name evidence="4" type="ORF">PC117_g22760</name>
    <name evidence="5" type="ORF">PC118_g18097</name>
    <name evidence="6" type="ORF">PC129_g16981</name>
</gene>
<dbReference type="EMBL" id="RCML01000872">
    <property type="protein sequence ID" value="KAG2968299.1"/>
    <property type="molecule type" value="Genomic_DNA"/>
</dbReference>
<evidence type="ECO:0000313" key="6">
    <source>
        <dbReference type="EMBL" id="KAG3212049.1"/>
    </source>
</evidence>
<comment type="caution">
    <text evidence="3">The sequence shown here is derived from an EMBL/GenBank/DDBJ whole genome shotgun (WGS) entry which is preliminary data.</text>
</comment>
<feature type="compositionally biased region" description="Basic residues" evidence="1">
    <location>
        <begin position="31"/>
        <end position="45"/>
    </location>
</feature>
<dbReference type="EMBL" id="RCMV01000882">
    <property type="protein sequence ID" value="KAG3212049.1"/>
    <property type="molecule type" value="Genomic_DNA"/>
</dbReference>
<evidence type="ECO:0000256" key="1">
    <source>
        <dbReference type="SAM" id="MobiDB-lite"/>
    </source>
</evidence>
<dbReference type="Proteomes" id="UP000774804">
    <property type="component" value="Unassembled WGS sequence"/>
</dbReference>
<dbReference type="EMBL" id="RCMK01001293">
    <property type="protein sequence ID" value="KAG2897570.1"/>
    <property type="molecule type" value="Genomic_DNA"/>
</dbReference>
<evidence type="ECO:0000313" key="3">
    <source>
        <dbReference type="EMBL" id="KAG2893346.1"/>
    </source>
</evidence>
<dbReference type="Proteomes" id="UP000736787">
    <property type="component" value="Unassembled WGS sequence"/>
</dbReference>
<accession>A0A8T1B5A7</accession>
<reference evidence="3" key="1">
    <citation type="submission" date="2018-10" db="EMBL/GenBank/DDBJ databases">
        <title>Effector identification in a new, highly contiguous assembly of the strawberry crown rot pathogen Phytophthora cactorum.</title>
        <authorList>
            <person name="Armitage A.D."/>
            <person name="Nellist C.F."/>
            <person name="Bates H."/>
            <person name="Vickerstaff R.J."/>
            <person name="Harrison R.J."/>
        </authorList>
    </citation>
    <scope>NUCLEOTIDE SEQUENCE</scope>
    <source>
        <strain evidence="2">15-7</strain>
        <strain evidence="3">4032</strain>
        <strain evidence="4">4040</strain>
        <strain evidence="5">P415</strain>
        <strain evidence="6">P421</strain>
    </source>
</reference>
<feature type="compositionally biased region" description="Basic residues" evidence="1">
    <location>
        <begin position="88"/>
        <end position="101"/>
    </location>
</feature>
<evidence type="ECO:0000313" key="5">
    <source>
        <dbReference type="EMBL" id="KAG2968299.1"/>
    </source>
</evidence>
<sequence length="132" mass="14937">MDHTAARDVRAVKRPEMRKTVASQAPTPVIKPRKRAKSTPRKRRPTQTANTPAKRDQPAIARAVHKSRLVQKTCFLLSSSDESDGAKATRKSKLRRRKSLKTAKDATLSRSYPNHISRPEGYQLCALQRMFC</sequence>
<dbReference type="Proteomes" id="UP000697107">
    <property type="component" value="Unassembled WGS sequence"/>
</dbReference>
<feature type="region of interest" description="Disordered" evidence="1">
    <location>
        <begin position="1"/>
        <end position="59"/>
    </location>
</feature>
<evidence type="ECO:0000313" key="7">
    <source>
        <dbReference type="Proteomes" id="UP000774804"/>
    </source>
</evidence>
<proteinExistence type="predicted"/>
<name>A0A8T1B5A7_9STRA</name>
<dbReference type="Proteomes" id="UP000735874">
    <property type="component" value="Unassembled WGS sequence"/>
</dbReference>
<organism evidence="3 7">
    <name type="scientific">Phytophthora cactorum</name>
    <dbReference type="NCBI Taxonomy" id="29920"/>
    <lineage>
        <taxon>Eukaryota</taxon>
        <taxon>Sar</taxon>
        <taxon>Stramenopiles</taxon>
        <taxon>Oomycota</taxon>
        <taxon>Peronosporomycetes</taxon>
        <taxon>Peronosporales</taxon>
        <taxon>Peronosporaceae</taxon>
        <taxon>Phytophthora</taxon>
    </lineage>
</organism>
<feature type="region of interest" description="Disordered" evidence="1">
    <location>
        <begin position="80"/>
        <end position="115"/>
    </location>
</feature>
<dbReference type="EMBL" id="RCMG01000827">
    <property type="protein sequence ID" value="KAG2845822.1"/>
    <property type="molecule type" value="Genomic_DNA"/>
</dbReference>
<feature type="compositionally biased region" description="Basic and acidic residues" evidence="1">
    <location>
        <begin position="1"/>
        <end position="19"/>
    </location>
</feature>
<protein>
    <submittedName>
        <fullName evidence="3">Uncharacterized protein</fullName>
    </submittedName>
</protein>